<sequence>MKRFCSISMAVLAAAVLSACGGGGSEDAGSTTTYATQAAWNKLYSTGSHAWALSGTTTYQPTSGGTSSYATTATLALNPAADAVFPANSVNAHVLQSTTTVTLAGSTSSASNNWYLDANLLYMGSVDSDGYCEVSTQSALPVANARIGNGGTLASFNTYESCSAGAALVATGSVAWSLESSGGQAYFCLNNQIGYVSGGSYTEKDCVAIDTAGTIGSKATITATDVSTDGVASISLSSN</sequence>
<protein>
    <recommendedName>
        <fullName evidence="4">Lipoprotein</fullName>
    </recommendedName>
</protein>
<comment type="caution">
    <text evidence="2">The sequence shown here is derived from an EMBL/GenBank/DDBJ whole genome shotgun (WGS) entry which is preliminary data.</text>
</comment>
<evidence type="ECO:0000313" key="3">
    <source>
        <dbReference type="Proteomes" id="UP001204851"/>
    </source>
</evidence>
<feature type="signal peptide" evidence="1">
    <location>
        <begin position="1"/>
        <end position="21"/>
    </location>
</feature>
<accession>A0ABT1BN35</accession>
<dbReference type="PROSITE" id="PS51257">
    <property type="entry name" value="PROKAR_LIPOPROTEIN"/>
    <property type="match status" value="1"/>
</dbReference>
<name>A0ABT1BN35_9BURK</name>
<keyword evidence="1" id="KW-0732">Signal</keyword>
<evidence type="ECO:0008006" key="4">
    <source>
        <dbReference type="Google" id="ProtNLM"/>
    </source>
</evidence>
<dbReference type="Proteomes" id="UP001204851">
    <property type="component" value="Unassembled WGS sequence"/>
</dbReference>
<evidence type="ECO:0000313" key="2">
    <source>
        <dbReference type="EMBL" id="MCO5976812.1"/>
    </source>
</evidence>
<reference evidence="2 3" key="1">
    <citation type="submission" date="2022-06" db="EMBL/GenBank/DDBJ databases">
        <title>Ideonella sp. NS12-5 Genome sequencing and assembly.</title>
        <authorList>
            <person name="Jung Y."/>
        </authorList>
    </citation>
    <scope>NUCLEOTIDE SEQUENCE [LARGE SCALE GENOMIC DNA]</scope>
    <source>
        <strain evidence="2 3">NS12-5</strain>
    </source>
</reference>
<dbReference type="EMBL" id="JAMXMC010000004">
    <property type="protein sequence ID" value="MCO5976812.1"/>
    <property type="molecule type" value="Genomic_DNA"/>
</dbReference>
<gene>
    <name evidence="2" type="ORF">M0L44_08835</name>
</gene>
<feature type="chain" id="PRO_5046820513" description="Lipoprotein" evidence="1">
    <location>
        <begin position="22"/>
        <end position="239"/>
    </location>
</feature>
<dbReference type="RefSeq" id="WP_252769280.1">
    <property type="nucleotide sequence ID" value="NZ_JAMXMC010000004.1"/>
</dbReference>
<keyword evidence="3" id="KW-1185">Reference proteome</keyword>
<proteinExistence type="predicted"/>
<evidence type="ECO:0000256" key="1">
    <source>
        <dbReference type="SAM" id="SignalP"/>
    </source>
</evidence>
<organism evidence="2 3">
    <name type="scientific">Ideonella oryzae</name>
    <dbReference type="NCBI Taxonomy" id="2937441"/>
    <lineage>
        <taxon>Bacteria</taxon>
        <taxon>Pseudomonadati</taxon>
        <taxon>Pseudomonadota</taxon>
        <taxon>Betaproteobacteria</taxon>
        <taxon>Burkholderiales</taxon>
        <taxon>Sphaerotilaceae</taxon>
        <taxon>Ideonella</taxon>
    </lineage>
</organism>